<dbReference type="Proteomes" id="UP000249619">
    <property type="component" value="Unassembled WGS sequence"/>
</dbReference>
<keyword evidence="8 18" id="KW-0548">Nucleotidyltransferase</keyword>
<reference evidence="19" key="1">
    <citation type="submission" date="2018-05" db="EMBL/GenBank/DDBJ databases">
        <title>Draft genome sequence of Stemphylium lycopersici strain CIDEFI 213.</title>
        <authorList>
            <person name="Medina R."/>
            <person name="Franco M.E.E."/>
            <person name="Lucentini C.G."/>
            <person name="Saparrat M.C.N."/>
            <person name="Balatti P.A."/>
        </authorList>
    </citation>
    <scope>NUCLEOTIDE SEQUENCE [LARGE SCALE GENOMIC DNA]</scope>
    <source>
        <strain evidence="19">CIDEFI 213</strain>
    </source>
</reference>
<evidence type="ECO:0000256" key="16">
    <source>
        <dbReference type="SAM" id="Phobius"/>
    </source>
</evidence>
<comment type="caution">
    <text evidence="18">The sequence shown here is derived from an EMBL/GenBank/DDBJ whole genome shotgun (WGS) entry which is preliminary data.</text>
</comment>
<dbReference type="GO" id="GO:0003968">
    <property type="term" value="F:RNA-directed RNA polymerase activity"/>
    <property type="evidence" value="ECO:0007669"/>
    <property type="project" value="UniProtKB-KW"/>
</dbReference>
<keyword evidence="14" id="KW-0175">Coiled coil</keyword>
<evidence type="ECO:0000256" key="8">
    <source>
        <dbReference type="ARBA" id="ARBA00022695"/>
    </source>
</evidence>
<dbReference type="STRING" id="183478.A0A364NED3"/>
<keyword evidence="7 16" id="KW-0812">Transmembrane</keyword>
<comment type="similarity">
    <text evidence="2">Belongs to the RdRP family.</text>
</comment>
<evidence type="ECO:0000256" key="6">
    <source>
        <dbReference type="ARBA" id="ARBA00022679"/>
    </source>
</evidence>
<dbReference type="Pfam" id="PF26253">
    <property type="entry name" value="RdRP_head"/>
    <property type="match status" value="1"/>
</dbReference>
<evidence type="ECO:0000259" key="17">
    <source>
        <dbReference type="PROSITE" id="PS50850"/>
    </source>
</evidence>
<evidence type="ECO:0000256" key="10">
    <source>
        <dbReference type="ARBA" id="ARBA00022989"/>
    </source>
</evidence>
<dbReference type="FunFam" id="1.20.1250.20:FF:000057">
    <property type="entry name" value="MFS general substrate transporter"/>
    <property type="match status" value="1"/>
</dbReference>
<feature type="transmembrane region" description="Helical" evidence="16">
    <location>
        <begin position="325"/>
        <end position="347"/>
    </location>
</feature>
<keyword evidence="6 18" id="KW-0808">Transferase</keyword>
<dbReference type="InterPro" id="IPR007855">
    <property type="entry name" value="RDRP"/>
</dbReference>
<dbReference type="GO" id="GO:0030422">
    <property type="term" value="P:siRNA processing"/>
    <property type="evidence" value="ECO:0007669"/>
    <property type="project" value="TreeGrafter"/>
</dbReference>
<evidence type="ECO:0000256" key="11">
    <source>
        <dbReference type="ARBA" id="ARBA00023136"/>
    </source>
</evidence>
<feature type="compositionally biased region" description="Low complexity" evidence="15">
    <location>
        <begin position="1884"/>
        <end position="1895"/>
    </location>
</feature>
<dbReference type="InterPro" id="IPR036259">
    <property type="entry name" value="MFS_trans_sf"/>
</dbReference>
<dbReference type="FunFam" id="1.20.1250.20:FF:000013">
    <property type="entry name" value="MFS general substrate transporter"/>
    <property type="match status" value="1"/>
</dbReference>
<accession>A0A364NED3</accession>
<keyword evidence="11 16" id="KW-0472">Membrane</keyword>
<feature type="transmembrane region" description="Helical" evidence="16">
    <location>
        <begin position="223"/>
        <end position="245"/>
    </location>
</feature>
<proteinExistence type="inferred from homology"/>
<keyword evidence="9" id="KW-0694">RNA-binding</keyword>
<feature type="compositionally biased region" description="Low complexity" evidence="15">
    <location>
        <begin position="546"/>
        <end position="555"/>
    </location>
</feature>
<evidence type="ECO:0000313" key="19">
    <source>
        <dbReference type="Proteomes" id="UP000249619"/>
    </source>
</evidence>
<feature type="transmembrane region" description="Helical" evidence="16">
    <location>
        <begin position="159"/>
        <end position="179"/>
    </location>
</feature>
<keyword evidence="10 16" id="KW-1133">Transmembrane helix</keyword>
<comment type="catalytic activity">
    <reaction evidence="13">
        <text>RNA(n) + a ribonucleoside 5'-triphosphate = RNA(n+1) + diphosphate</text>
        <dbReference type="Rhea" id="RHEA:21248"/>
        <dbReference type="Rhea" id="RHEA-COMP:14527"/>
        <dbReference type="Rhea" id="RHEA-COMP:17342"/>
        <dbReference type="ChEBI" id="CHEBI:33019"/>
        <dbReference type="ChEBI" id="CHEBI:61557"/>
        <dbReference type="ChEBI" id="CHEBI:140395"/>
        <dbReference type="EC" id="2.7.7.48"/>
    </reaction>
</comment>
<dbReference type="Pfam" id="PF05183">
    <property type="entry name" value="RdRP"/>
    <property type="match status" value="1"/>
</dbReference>
<dbReference type="Pfam" id="PF26252">
    <property type="entry name" value="RdRP_helical"/>
    <property type="match status" value="1"/>
</dbReference>
<comment type="subcellular location">
    <subcellularLocation>
        <location evidence="1">Membrane</location>
        <topology evidence="1">Multi-pass membrane protein</topology>
    </subcellularLocation>
</comment>
<feature type="transmembrane region" description="Helical" evidence="16">
    <location>
        <begin position="387"/>
        <end position="404"/>
    </location>
</feature>
<gene>
    <name evidence="18" type="ORF">DDE83_000900</name>
</gene>
<dbReference type="InterPro" id="IPR020846">
    <property type="entry name" value="MFS_dom"/>
</dbReference>
<dbReference type="CDD" id="cd19495">
    <property type="entry name" value="Elp6"/>
    <property type="match status" value="1"/>
</dbReference>
<evidence type="ECO:0000256" key="7">
    <source>
        <dbReference type="ARBA" id="ARBA00022692"/>
    </source>
</evidence>
<evidence type="ECO:0000256" key="2">
    <source>
        <dbReference type="ARBA" id="ARBA00005762"/>
    </source>
</evidence>
<feature type="transmembrane region" description="Helical" evidence="16">
    <location>
        <begin position="359"/>
        <end position="381"/>
    </location>
</feature>
<name>A0A364NED3_STELY</name>
<feature type="domain" description="Major facilitator superfamily (MFS) profile" evidence="17">
    <location>
        <begin position="61"/>
        <end position="500"/>
    </location>
</feature>
<keyword evidence="4" id="KW-0813">Transport</keyword>
<evidence type="ECO:0000256" key="4">
    <source>
        <dbReference type="ARBA" id="ARBA00022448"/>
    </source>
</evidence>
<feature type="compositionally biased region" description="Basic and acidic residues" evidence="15">
    <location>
        <begin position="645"/>
        <end position="655"/>
    </location>
</feature>
<feature type="transmembrane region" description="Helical" evidence="16">
    <location>
        <begin position="416"/>
        <end position="437"/>
    </location>
</feature>
<evidence type="ECO:0000313" key="18">
    <source>
        <dbReference type="EMBL" id="RAR15668.1"/>
    </source>
</evidence>
<organism evidence="18 19">
    <name type="scientific">Stemphylium lycopersici</name>
    <name type="common">Tomato gray leaf spot disease fungus</name>
    <name type="synonym">Thyrospora lycopersici</name>
    <dbReference type="NCBI Taxonomy" id="183478"/>
    <lineage>
        <taxon>Eukaryota</taxon>
        <taxon>Fungi</taxon>
        <taxon>Dikarya</taxon>
        <taxon>Ascomycota</taxon>
        <taxon>Pezizomycotina</taxon>
        <taxon>Dothideomycetes</taxon>
        <taxon>Pleosporomycetidae</taxon>
        <taxon>Pleosporales</taxon>
        <taxon>Pleosporineae</taxon>
        <taxon>Pleosporaceae</taxon>
        <taxon>Stemphylium</taxon>
    </lineage>
</organism>
<evidence type="ECO:0000256" key="3">
    <source>
        <dbReference type="ARBA" id="ARBA00012494"/>
    </source>
</evidence>
<evidence type="ECO:0000256" key="14">
    <source>
        <dbReference type="SAM" id="Coils"/>
    </source>
</evidence>
<sequence length="2090" mass="232247">MAGTNSLEDTEKNVPLQVDDIATSEKNLKTQAVLDGADYTGAIAKTDPAEIALVRKLDMRVMPALFCMYFLNKLDQNAIANARLNDLEEDLGLVGNQYNTCISILYVGYLFAQIPSNMLMSSKKVRPSLYMALCCCVWGCVAALTALVKNYTGLVLVRFFLGFVEAPFYPGALYVLSMFYTRKEIATRVSILYAGNIFAVSFAGLIAAATFATLDDKHGMHGWQWLFIIEGIVTVGVSIVCIFLLPDEPLTTKWLTPEQRQLAHDRIQRDTVGLEPSKGARAGFMQALQDPRLYLLVFMQNMHLSATSFNQFFPTVVKSLGFSTTITLVLTAPPSLVAGAVGICIGISSGRFNDRTWHITGMMGLAVIGFAISASTLNLAARYVSCFLFASGVYSVNSVILGWVSGTLGQTTEKKAVSLSIVNVVSMASFIYTPYLYPKSDGPKDHFFATSNAMDRNKRPHADWFKFRITRRLQLLRHRFDAHKRLLKVIVTFNYFHATAASPNKSSFPSSSGKVVSSEGHNMFRSYDRSQRGARGSYDSDRNSNRSHSNSSGGSNDHHGSSRPTLRPNSTPQPSDAVHAPPAPNHMASSAAPAGELSSFDLNGHTISQTYIPNRRTFPVSTRESMQRPEVERSIRRQSNADGQPRPDKPVLRDEGTHWAYHQEEKIKLRGVPKSYSTKDVYEAMSVYGTVFRIDMVSGPRDNNAWVVFRPPPLRGIPYPRVRVGNAFVHSEAHPPQVTQVPSPSDAHKQHFEFNILPAKAISFGVRVTDKTMIAMRTVESVDGITMTLNLTRKEIDIKFPFQVDSETRKFRFRLPIALLSVIYKSKGENTNQTALIIPFHSPPQFFVQKKEGQWTEYRFTFDNATLAGPQFKHFTDALTAYGVAIKVLDQYITKPRIASPLWSLLQEEISGTHPHIGVNSVAQGSNFDNLFAGQIHLGFPVRYQLEVCLSNGYIKEHTITMEFLQKLESIESEKAISILEKVADKQHTYYNPMDIFGIRIKTVKSRIPSYCILQRSVIITPTMMHVASPVIETSNRITRKYEADADRFIRVKFSDEKTEGQLRTMPDGRAEAVFDRVFRAMKNGIVVAGRYYVFLAFGNSQFREHGAYFYAPTSSKSADDIRMSLGNFHHIKTVAKFGARLGQCFSTTRETRLQVKNVRIPDIERNGYVFTDGVGKLSFFVAHMAADQLGLANASTEPPSLFQFRLGGCKGVLALDPDVSGAVVHTRPSQHKFDTQSERLEIIRSSSLATPFFNRQIIMVLSYLGVQDDVFLRKQREMLKSYERAMSDEKTALQMLTKNIDMNQTTLTIAGMVLDGFMGIKDPFIMSLLLLWRAHTIKNLKEKARIAIDKGAFVLGCVDETATLKGHLNDPQSRVDATRDEKLAALPEIFLQVDDTSKKGRYMVVEGVCVLARNPSLHPGDIRVVRAVHVSALCHLKNVVVLPQTGDRDLANMCSGGDLDGDDYMVLWDSALIPDTINVQPMDFTPEKPIETDKPITAADISEFFVTYMKNDALGQIAHAHLAQADSRADGVGDPVCLELAELHSKAVDFPKSGIVAEMTRELRPKTWPHFMEKKHLRKEKTYHSKKVLGRMFDEVQLIDFEPQWRNPFDRRILNAFDLDEELLNKAKSFKGSYDEQMRRLMAKHSVKTEFEAWSVFVMAHNHESRDYKFAEEFGRTVGALKAQQRELCRQGSPESLFGPFVAAMYTVTAREMQEALDSGRAMDAAHMPLISFPWLFPEELGRIALGKHVSGRIPPLLQPYVQLPSDDSLLLLTSTLGASANWLLLRFLCNALSTTTAQEGGEEGHNVVLLSWMREYDFWRQEARKGAGLDLERLRKEGRFAFVDGLGAGADVAVDVYPNAQPKPHVAIPNGTQAQRGPHTLPARGPPGRIAPARGPPAPAIEAAPTPSPTPATPGHYTLKTLDVADIKATVSSAVSALATTTTQRKTLLIFDNPDLLLALNPSITPSSYTSLILTLHTIPAVSHVLTHIQSDNPLLSLSIPPQPLELAHHNLLVKCAHMSRRTIGVRILDTGVARDVSGVIRVTEQKNEWLGLGLNGDENSGSGKEFLYQVKGDGSVKVFERGAGGEG</sequence>
<feature type="transmembrane region" description="Helical" evidence="16">
    <location>
        <begin position="128"/>
        <end position="147"/>
    </location>
</feature>
<feature type="transmembrane region" description="Helical" evidence="16">
    <location>
        <begin position="293"/>
        <end position="313"/>
    </location>
</feature>
<dbReference type="Gene3D" id="1.20.1250.20">
    <property type="entry name" value="MFS general substrate transporter like domains"/>
    <property type="match status" value="2"/>
</dbReference>
<dbReference type="GO" id="GO:0003723">
    <property type="term" value="F:RNA binding"/>
    <property type="evidence" value="ECO:0007669"/>
    <property type="project" value="UniProtKB-KW"/>
</dbReference>
<evidence type="ECO:0000256" key="15">
    <source>
        <dbReference type="SAM" id="MobiDB-lite"/>
    </source>
</evidence>
<dbReference type="SUPFAM" id="SSF103473">
    <property type="entry name" value="MFS general substrate transporter"/>
    <property type="match status" value="1"/>
</dbReference>
<dbReference type="InterPro" id="IPR058752">
    <property type="entry name" value="RDRP_C_head"/>
</dbReference>
<dbReference type="InterPro" id="IPR058751">
    <property type="entry name" value="RDRP_helical"/>
</dbReference>
<dbReference type="PANTHER" id="PTHR23079">
    <property type="entry name" value="RNA-DEPENDENT RNA POLYMERASE"/>
    <property type="match status" value="1"/>
</dbReference>
<evidence type="ECO:0000256" key="5">
    <source>
        <dbReference type="ARBA" id="ARBA00022484"/>
    </source>
</evidence>
<feature type="transmembrane region" description="Helical" evidence="16">
    <location>
        <begin position="191"/>
        <end position="211"/>
    </location>
</feature>
<evidence type="ECO:0000256" key="9">
    <source>
        <dbReference type="ARBA" id="ARBA00022884"/>
    </source>
</evidence>
<dbReference type="EMBL" id="QGDH01000009">
    <property type="protein sequence ID" value="RAR15668.1"/>
    <property type="molecule type" value="Genomic_DNA"/>
</dbReference>
<dbReference type="PANTHER" id="PTHR23079:SF55">
    <property type="entry name" value="RNA-DIRECTED RNA POLYMERASE"/>
    <property type="match status" value="1"/>
</dbReference>
<dbReference type="InterPro" id="IPR011701">
    <property type="entry name" value="MFS"/>
</dbReference>
<evidence type="ECO:0000256" key="1">
    <source>
        <dbReference type="ARBA" id="ARBA00004141"/>
    </source>
</evidence>
<protein>
    <recommendedName>
        <fullName evidence="3">RNA-directed RNA polymerase</fullName>
        <ecNumber evidence="3">2.7.7.48</ecNumber>
    </recommendedName>
</protein>
<dbReference type="InterPro" id="IPR057596">
    <property type="entry name" value="RDRP_core"/>
</dbReference>
<dbReference type="GO" id="GO:0031380">
    <property type="term" value="C:nuclear RNA-directed RNA polymerase complex"/>
    <property type="evidence" value="ECO:0007669"/>
    <property type="project" value="TreeGrafter"/>
</dbReference>
<dbReference type="InterPro" id="IPR027417">
    <property type="entry name" value="P-loop_NTPase"/>
</dbReference>
<keyword evidence="12" id="KW-0943">RNA-mediated gene silencing</keyword>
<dbReference type="GO" id="GO:0022857">
    <property type="term" value="F:transmembrane transporter activity"/>
    <property type="evidence" value="ECO:0007669"/>
    <property type="project" value="InterPro"/>
</dbReference>
<feature type="coiled-coil region" evidence="14">
    <location>
        <begin position="1273"/>
        <end position="1300"/>
    </location>
</feature>
<evidence type="ECO:0000256" key="13">
    <source>
        <dbReference type="ARBA" id="ARBA00048744"/>
    </source>
</evidence>
<feature type="region of interest" description="Disordered" evidence="15">
    <location>
        <begin position="1866"/>
        <end position="1918"/>
    </location>
</feature>
<dbReference type="Pfam" id="PF07690">
    <property type="entry name" value="MFS_1"/>
    <property type="match status" value="1"/>
</dbReference>
<keyword evidence="19" id="KW-1185">Reference proteome</keyword>
<dbReference type="EC" id="2.7.7.48" evidence="3"/>
<feature type="region of interest" description="Disordered" evidence="15">
    <location>
        <begin position="524"/>
        <end position="601"/>
    </location>
</feature>
<dbReference type="GO" id="GO:0016020">
    <property type="term" value="C:membrane"/>
    <property type="evidence" value="ECO:0007669"/>
    <property type="project" value="UniProtKB-SubCell"/>
</dbReference>
<keyword evidence="5" id="KW-0696">RNA-directed RNA polymerase</keyword>
<feature type="compositionally biased region" description="Basic and acidic residues" evidence="15">
    <location>
        <begin position="625"/>
        <end position="635"/>
    </location>
</feature>
<dbReference type="PROSITE" id="PS50850">
    <property type="entry name" value="MFS"/>
    <property type="match status" value="1"/>
</dbReference>
<feature type="region of interest" description="Disordered" evidence="15">
    <location>
        <begin position="613"/>
        <end position="655"/>
    </location>
</feature>
<dbReference type="Gene3D" id="3.40.50.300">
    <property type="entry name" value="P-loop containing nucleotide triphosphate hydrolases"/>
    <property type="match status" value="1"/>
</dbReference>
<evidence type="ECO:0000256" key="12">
    <source>
        <dbReference type="ARBA" id="ARBA00023158"/>
    </source>
</evidence>